<dbReference type="PRINTS" id="PR00081">
    <property type="entry name" value="GDHRDH"/>
</dbReference>
<dbReference type="PANTHER" id="PTHR42901">
    <property type="entry name" value="ALCOHOL DEHYDROGENASE"/>
    <property type="match status" value="1"/>
</dbReference>
<evidence type="ECO:0000256" key="2">
    <source>
        <dbReference type="ARBA" id="ARBA00023002"/>
    </source>
</evidence>
<comment type="caution">
    <text evidence="3">The sequence shown here is derived from an EMBL/GenBank/DDBJ whole genome shotgun (WGS) entry which is preliminary data.</text>
</comment>
<organism evidence="3 4">
    <name type="scientific">Apodospora peruviana</name>
    <dbReference type="NCBI Taxonomy" id="516989"/>
    <lineage>
        <taxon>Eukaryota</taxon>
        <taxon>Fungi</taxon>
        <taxon>Dikarya</taxon>
        <taxon>Ascomycota</taxon>
        <taxon>Pezizomycotina</taxon>
        <taxon>Sordariomycetes</taxon>
        <taxon>Sordariomycetidae</taxon>
        <taxon>Sordariales</taxon>
        <taxon>Lasiosphaeriaceae</taxon>
        <taxon>Apodospora</taxon>
    </lineage>
</organism>
<gene>
    <name evidence="3" type="ORF">B0H66DRAFT_594086</name>
</gene>
<dbReference type="AlphaFoldDB" id="A0AAE0HZ37"/>
<sequence length="296" mass="31313">MPGVDASNFPKIIPFTKKWHNVPYPFISPTRPELSAAGRNVVVTGGGTGIGNAIAVAFAQAGAKSVSILGRRLDRLQSGAATISAVAASSATQVFYEQADLFSRDETARALRSIVVKVGGTIDVMVSNAGPVMSDSFPTISEATDEQLEFAFRGLVMTAAHAIQAFLPLASPEAVLLSTNTCFAHWPAVAGGFGLYSLNRAAVLKLTDYVQAENPGLRVVSIQPGWVATEANGYQTEATDAADLPGQFYVWLASQEAGFLKGKFVWSNWDAEELVERAEEIKSTTVLTTGLLGVDG</sequence>
<dbReference type="InterPro" id="IPR002347">
    <property type="entry name" value="SDR_fam"/>
</dbReference>
<dbReference type="InterPro" id="IPR036291">
    <property type="entry name" value="NAD(P)-bd_dom_sf"/>
</dbReference>
<dbReference type="EMBL" id="JAUEDM010000006">
    <property type="protein sequence ID" value="KAK3315540.1"/>
    <property type="molecule type" value="Genomic_DNA"/>
</dbReference>
<comment type="similarity">
    <text evidence="1">Belongs to the short-chain dehydrogenases/reductases (SDR) family.</text>
</comment>
<protein>
    <submittedName>
        <fullName evidence="3">Oxidoreductase</fullName>
    </submittedName>
</protein>
<dbReference type="Gene3D" id="3.40.50.720">
    <property type="entry name" value="NAD(P)-binding Rossmann-like Domain"/>
    <property type="match status" value="1"/>
</dbReference>
<evidence type="ECO:0000256" key="1">
    <source>
        <dbReference type="ARBA" id="ARBA00006484"/>
    </source>
</evidence>
<dbReference type="GO" id="GO:0016491">
    <property type="term" value="F:oxidoreductase activity"/>
    <property type="evidence" value="ECO:0007669"/>
    <property type="project" value="UniProtKB-KW"/>
</dbReference>
<accession>A0AAE0HZ37</accession>
<dbReference type="Pfam" id="PF00106">
    <property type="entry name" value="adh_short"/>
    <property type="match status" value="1"/>
</dbReference>
<evidence type="ECO:0000313" key="4">
    <source>
        <dbReference type="Proteomes" id="UP001283341"/>
    </source>
</evidence>
<keyword evidence="2" id="KW-0560">Oxidoreductase</keyword>
<dbReference type="CDD" id="cd05233">
    <property type="entry name" value="SDR_c"/>
    <property type="match status" value="1"/>
</dbReference>
<evidence type="ECO:0000313" key="3">
    <source>
        <dbReference type="EMBL" id="KAK3315540.1"/>
    </source>
</evidence>
<dbReference type="SUPFAM" id="SSF51735">
    <property type="entry name" value="NAD(P)-binding Rossmann-fold domains"/>
    <property type="match status" value="1"/>
</dbReference>
<proteinExistence type="inferred from homology"/>
<dbReference type="Proteomes" id="UP001283341">
    <property type="component" value="Unassembled WGS sequence"/>
</dbReference>
<reference evidence="3" key="1">
    <citation type="journal article" date="2023" name="Mol. Phylogenet. Evol.">
        <title>Genome-scale phylogeny and comparative genomics of the fungal order Sordariales.</title>
        <authorList>
            <person name="Hensen N."/>
            <person name="Bonometti L."/>
            <person name="Westerberg I."/>
            <person name="Brannstrom I.O."/>
            <person name="Guillou S."/>
            <person name="Cros-Aarteil S."/>
            <person name="Calhoun S."/>
            <person name="Haridas S."/>
            <person name="Kuo A."/>
            <person name="Mondo S."/>
            <person name="Pangilinan J."/>
            <person name="Riley R."/>
            <person name="LaButti K."/>
            <person name="Andreopoulos B."/>
            <person name="Lipzen A."/>
            <person name="Chen C."/>
            <person name="Yan M."/>
            <person name="Daum C."/>
            <person name="Ng V."/>
            <person name="Clum A."/>
            <person name="Steindorff A."/>
            <person name="Ohm R.A."/>
            <person name="Martin F."/>
            <person name="Silar P."/>
            <person name="Natvig D.O."/>
            <person name="Lalanne C."/>
            <person name="Gautier V."/>
            <person name="Ament-Velasquez S.L."/>
            <person name="Kruys A."/>
            <person name="Hutchinson M.I."/>
            <person name="Powell A.J."/>
            <person name="Barry K."/>
            <person name="Miller A.N."/>
            <person name="Grigoriev I.V."/>
            <person name="Debuchy R."/>
            <person name="Gladieux P."/>
            <person name="Hiltunen Thoren M."/>
            <person name="Johannesson H."/>
        </authorList>
    </citation>
    <scope>NUCLEOTIDE SEQUENCE</scope>
    <source>
        <strain evidence="3">CBS 118394</strain>
    </source>
</reference>
<reference evidence="3" key="2">
    <citation type="submission" date="2023-06" db="EMBL/GenBank/DDBJ databases">
        <authorList>
            <consortium name="Lawrence Berkeley National Laboratory"/>
            <person name="Haridas S."/>
            <person name="Hensen N."/>
            <person name="Bonometti L."/>
            <person name="Westerberg I."/>
            <person name="Brannstrom I.O."/>
            <person name="Guillou S."/>
            <person name="Cros-Aarteil S."/>
            <person name="Calhoun S."/>
            <person name="Kuo A."/>
            <person name="Mondo S."/>
            <person name="Pangilinan J."/>
            <person name="Riley R."/>
            <person name="Labutti K."/>
            <person name="Andreopoulos B."/>
            <person name="Lipzen A."/>
            <person name="Chen C."/>
            <person name="Yanf M."/>
            <person name="Daum C."/>
            <person name="Ng V."/>
            <person name="Clum A."/>
            <person name="Steindorff A."/>
            <person name="Ohm R."/>
            <person name="Martin F."/>
            <person name="Silar P."/>
            <person name="Natvig D."/>
            <person name="Lalanne C."/>
            <person name="Gautier V."/>
            <person name="Ament-Velasquez S.L."/>
            <person name="Kruys A."/>
            <person name="Hutchinson M.I."/>
            <person name="Powell A.J."/>
            <person name="Barry K."/>
            <person name="Miller A.N."/>
            <person name="Grigoriev I.V."/>
            <person name="Debuchy R."/>
            <person name="Gladieux P."/>
            <person name="Thoren M.H."/>
            <person name="Johannesson H."/>
        </authorList>
    </citation>
    <scope>NUCLEOTIDE SEQUENCE</scope>
    <source>
        <strain evidence="3">CBS 118394</strain>
    </source>
</reference>
<keyword evidence="4" id="KW-1185">Reference proteome</keyword>
<dbReference type="PANTHER" id="PTHR42901:SF1">
    <property type="entry name" value="ALCOHOL DEHYDROGENASE"/>
    <property type="match status" value="1"/>
</dbReference>
<name>A0AAE0HZ37_9PEZI</name>